<dbReference type="GO" id="GO:0003677">
    <property type="term" value="F:DNA binding"/>
    <property type="evidence" value="ECO:0007669"/>
    <property type="project" value="UniProtKB-KW"/>
</dbReference>
<gene>
    <name evidence="8" type="ORF">QBC47DRAFT_389323</name>
</gene>
<evidence type="ECO:0000256" key="3">
    <source>
        <dbReference type="ARBA" id="ARBA00023125"/>
    </source>
</evidence>
<dbReference type="Pfam" id="PF08493">
    <property type="entry name" value="AflR"/>
    <property type="match status" value="1"/>
</dbReference>
<evidence type="ECO:0000259" key="7">
    <source>
        <dbReference type="PROSITE" id="PS50048"/>
    </source>
</evidence>
<evidence type="ECO:0000256" key="2">
    <source>
        <dbReference type="ARBA" id="ARBA00023015"/>
    </source>
</evidence>
<proteinExistence type="predicted"/>
<dbReference type="PROSITE" id="PS50048">
    <property type="entry name" value="ZN2_CY6_FUNGAL_2"/>
    <property type="match status" value="1"/>
</dbReference>
<dbReference type="SUPFAM" id="SSF57701">
    <property type="entry name" value="Zn2/Cys6 DNA-binding domain"/>
    <property type="match status" value="1"/>
</dbReference>
<keyword evidence="9" id="KW-1185">Reference proteome</keyword>
<dbReference type="GO" id="GO:0045122">
    <property type="term" value="P:aflatoxin biosynthetic process"/>
    <property type="evidence" value="ECO:0007669"/>
    <property type="project" value="InterPro"/>
</dbReference>
<evidence type="ECO:0000256" key="6">
    <source>
        <dbReference type="SAM" id="MobiDB-lite"/>
    </source>
</evidence>
<keyword evidence="2" id="KW-0805">Transcription regulation</keyword>
<dbReference type="EMBL" id="MU839840">
    <property type="protein sequence ID" value="KAK1751941.1"/>
    <property type="molecule type" value="Genomic_DNA"/>
</dbReference>
<dbReference type="GO" id="GO:0000981">
    <property type="term" value="F:DNA-binding transcription factor activity, RNA polymerase II-specific"/>
    <property type="evidence" value="ECO:0007669"/>
    <property type="project" value="InterPro"/>
</dbReference>
<dbReference type="InterPro" id="IPR001138">
    <property type="entry name" value="Zn2Cys6_DnaBD"/>
</dbReference>
<keyword evidence="1" id="KW-0479">Metal-binding</keyword>
<sequence length="491" mass="53907">MPPSGSTGRQGRESQRTEMPVIKFRSCCDLCAEAKVRCDKQRPQCSRCIRIGNACRYSVSMRTGKPAIDFVKAFNAGMLPPQRSVPTTSQSTATTMTVADLHPMDTDQSLWAILQGQTQQGSSSSSSSGSTTKSSTPPSTDPVPSPGHIFQDQDLNLEIELGTTDAFSPFPVMPHAQMNKMGHQSGHSTSSSSDHQMDVDSFKDYFYNMSEDHTQQAHSPGFSISIPPPLMDFDFISPFDLLESEPRMNDMPSPGSMGHGNDGGLPVDPSLQQHSHIPSSGHSCLRTTKALKQSVLTIAAAGEMAARGNGMINGSPPTTTTDHAMLICSSITKQLIEILQCRCEADAYLPFLITVIVSKLLATYGAIARVDDETAFSLGNSPQLQHEREQEMQVREQIQLQDAFMSVPLRLGTYDVDGKLEGVLRAQLVLFELSRLECVVQLFGQKYCHQSPRDERQNEDRNIYSALGQFIMDRFARIKAQCEMKSATPTQ</sequence>
<evidence type="ECO:0000313" key="9">
    <source>
        <dbReference type="Proteomes" id="UP001239445"/>
    </source>
</evidence>
<dbReference type="Gene3D" id="4.10.240.10">
    <property type="entry name" value="Zn(2)-C6 fungal-type DNA-binding domain"/>
    <property type="match status" value="1"/>
</dbReference>
<dbReference type="InterPro" id="IPR036864">
    <property type="entry name" value="Zn2-C6_fun-type_DNA-bd_sf"/>
</dbReference>
<feature type="region of interest" description="Disordered" evidence="6">
    <location>
        <begin position="166"/>
        <end position="195"/>
    </location>
</feature>
<dbReference type="InterPro" id="IPR013700">
    <property type="entry name" value="AflR"/>
</dbReference>
<dbReference type="InterPro" id="IPR050675">
    <property type="entry name" value="OAF3"/>
</dbReference>
<feature type="compositionally biased region" description="Low complexity" evidence="6">
    <location>
        <begin position="181"/>
        <end position="194"/>
    </location>
</feature>
<keyword evidence="3" id="KW-0238">DNA-binding</keyword>
<dbReference type="PANTHER" id="PTHR31069">
    <property type="entry name" value="OLEATE-ACTIVATED TRANSCRIPTION FACTOR 1-RELATED"/>
    <property type="match status" value="1"/>
</dbReference>
<evidence type="ECO:0000256" key="5">
    <source>
        <dbReference type="ARBA" id="ARBA00023242"/>
    </source>
</evidence>
<evidence type="ECO:0000256" key="1">
    <source>
        <dbReference type="ARBA" id="ARBA00022723"/>
    </source>
</evidence>
<dbReference type="Pfam" id="PF00172">
    <property type="entry name" value="Zn_clus"/>
    <property type="match status" value="1"/>
</dbReference>
<protein>
    <recommendedName>
        <fullName evidence="7">Zn(2)-C6 fungal-type domain-containing protein</fullName>
    </recommendedName>
</protein>
<dbReference type="AlphaFoldDB" id="A0AAJ0B9Q5"/>
<evidence type="ECO:0000256" key="4">
    <source>
        <dbReference type="ARBA" id="ARBA00023163"/>
    </source>
</evidence>
<feature type="compositionally biased region" description="Low complexity" evidence="6">
    <location>
        <begin position="116"/>
        <end position="138"/>
    </location>
</feature>
<keyword evidence="4" id="KW-0804">Transcription</keyword>
<name>A0AAJ0B9Q5_9PEZI</name>
<dbReference type="CDD" id="cd00067">
    <property type="entry name" value="GAL4"/>
    <property type="match status" value="1"/>
</dbReference>
<feature type="region of interest" description="Disordered" evidence="6">
    <location>
        <begin position="116"/>
        <end position="150"/>
    </location>
</feature>
<reference evidence="8" key="1">
    <citation type="submission" date="2023-06" db="EMBL/GenBank/DDBJ databases">
        <title>Genome-scale phylogeny and comparative genomics of the fungal order Sordariales.</title>
        <authorList>
            <consortium name="Lawrence Berkeley National Laboratory"/>
            <person name="Hensen N."/>
            <person name="Bonometti L."/>
            <person name="Westerberg I."/>
            <person name="Brannstrom I.O."/>
            <person name="Guillou S."/>
            <person name="Cros-Aarteil S."/>
            <person name="Calhoun S."/>
            <person name="Haridas S."/>
            <person name="Kuo A."/>
            <person name="Mondo S."/>
            <person name="Pangilinan J."/>
            <person name="Riley R."/>
            <person name="Labutti K."/>
            <person name="Andreopoulos B."/>
            <person name="Lipzen A."/>
            <person name="Chen C."/>
            <person name="Yanf M."/>
            <person name="Daum C."/>
            <person name="Ng V."/>
            <person name="Clum A."/>
            <person name="Steindorff A."/>
            <person name="Ohm R."/>
            <person name="Martin F."/>
            <person name="Silar P."/>
            <person name="Natvig D."/>
            <person name="Lalanne C."/>
            <person name="Gautier V."/>
            <person name="Ament-Velasquez S.L."/>
            <person name="Kruys A."/>
            <person name="Hutchinson M.I."/>
            <person name="Powell A.J."/>
            <person name="Barry K."/>
            <person name="Miller A.N."/>
            <person name="Grigoriev I.V."/>
            <person name="Debuchy R."/>
            <person name="Gladieux P."/>
            <person name="Thoren M.H."/>
            <person name="Johannesson H."/>
        </authorList>
    </citation>
    <scope>NUCLEOTIDE SEQUENCE</scope>
    <source>
        <strain evidence="8">PSN4</strain>
    </source>
</reference>
<dbReference type="GO" id="GO:0005634">
    <property type="term" value="C:nucleus"/>
    <property type="evidence" value="ECO:0007669"/>
    <property type="project" value="InterPro"/>
</dbReference>
<dbReference type="GO" id="GO:0008270">
    <property type="term" value="F:zinc ion binding"/>
    <property type="evidence" value="ECO:0007669"/>
    <property type="project" value="InterPro"/>
</dbReference>
<evidence type="ECO:0000313" key="8">
    <source>
        <dbReference type="EMBL" id="KAK1751941.1"/>
    </source>
</evidence>
<dbReference type="PANTHER" id="PTHR31069:SF31">
    <property type="entry name" value="MONODICTYPHENONE CLUSTER TRANSCRIPTION FACTOR-RELATED"/>
    <property type="match status" value="1"/>
</dbReference>
<organism evidence="8 9">
    <name type="scientific">Echria macrotheca</name>
    <dbReference type="NCBI Taxonomy" id="438768"/>
    <lineage>
        <taxon>Eukaryota</taxon>
        <taxon>Fungi</taxon>
        <taxon>Dikarya</taxon>
        <taxon>Ascomycota</taxon>
        <taxon>Pezizomycotina</taxon>
        <taxon>Sordariomycetes</taxon>
        <taxon>Sordariomycetidae</taxon>
        <taxon>Sordariales</taxon>
        <taxon>Schizotheciaceae</taxon>
        <taxon>Echria</taxon>
    </lineage>
</organism>
<dbReference type="Proteomes" id="UP001239445">
    <property type="component" value="Unassembled WGS sequence"/>
</dbReference>
<accession>A0AAJ0B9Q5</accession>
<dbReference type="PRINTS" id="PR00755">
    <property type="entry name" value="AFLATOXINBRP"/>
</dbReference>
<feature type="domain" description="Zn(2)-C6 fungal-type" evidence="7">
    <location>
        <begin position="27"/>
        <end position="57"/>
    </location>
</feature>
<comment type="caution">
    <text evidence="8">The sequence shown here is derived from an EMBL/GenBank/DDBJ whole genome shotgun (WGS) entry which is preliminary data.</text>
</comment>
<keyword evidence="5" id="KW-0539">Nucleus</keyword>